<dbReference type="Proteomes" id="UP001172386">
    <property type="component" value="Unassembled WGS sequence"/>
</dbReference>
<accession>A0ACC3A3T2</accession>
<evidence type="ECO:0000313" key="2">
    <source>
        <dbReference type="Proteomes" id="UP001172386"/>
    </source>
</evidence>
<dbReference type="EMBL" id="JAPDRQ010000108">
    <property type="protein sequence ID" value="KAJ9654958.1"/>
    <property type="molecule type" value="Genomic_DNA"/>
</dbReference>
<gene>
    <name evidence="1" type="ORF">H2198_006072</name>
</gene>
<proteinExistence type="predicted"/>
<keyword evidence="2" id="KW-1185">Reference proteome</keyword>
<evidence type="ECO:0000313" key="1">
    <source>
        <dbReference type="EMBL" id="KAJ9654958.1"/>
    </source>
</evidence>
<organism evidence="1 2">
    <name type="scientific">Neophaeococcomyces mojaviensis</name>
    <dbReference type="NCBI Taxonomy" id="3383035"/>
    <lineage>
        <taxon>Eukaryota</taxon>
        <taxon>Fungi</taxon>
        <taxon>Dikarya</taxon>
        <taxon>Ascomycota</taxon>
        <taxon>Pezizomycotina</taxon>
        <taxon>Eurotiomycetes</taxon>
        <taxon>Chaetothyriomycetidae</taxon>
        <taxon>Chaetothyriales</taxon>
        <taxon>Chaetothyriales incertae sedis</taxon>
        <taxon>Neophaeococcomyces</taxon>
    </lineage>
</organism>
<name>A0ACC3A3T2_9EURO</name>
<reference evidence="1" key="1">
    <citation type="submission" date="2022-10" db="EMBL/GenBank/DDBJ databases">
        <title>Culturing micro-colonial fungi from biological soil crusts in the Mojave desert and describing Neophaeococcomyces mojavensis, and introducing the new genera and species Taxawa tesnikishii.</title>
        <authorList>
            <person name="Kurbessoian T."/>
            <person name="Stajich J.E."/>
        </authorList>
    </citation>
    <scope>NUCLEOTIDE SEQUENCE</scope>
    <source>
        <strain evidence="1">JES_112</strain>
    </source>
</reference>
<sequence>MKTSYTTIGQVLLLVINIANASIVERAACDNGTYTTEIGLSFEVYCDLNVVGYDTWTTIGKNITDCMEQCAIFQPQNLQSSPCQAVMYDAAKSTCWFKNGSLTYSELSYGGDGFHTAIASTSQFVSLETACPFTNQSIQKATNGMNFQIECGLNALTSDFNGTVDKYYKPYHANSLADCMNWCADGTPLCYGVAFNPDLSLGYRNCYPKNSNVSDQLHDQSSVWNLHAALVQITYNNTCNSGLYNSSDGKAFGLNCGSTAGGPNIGQVHQPDFGSCIDYCSTYTNGSESCTAAVYQPDAADSYENCYLKSPVGSIQTYPHTGYNFAVLASSSFITNSTSSSSSAESKSLGGGGKAWIAGAVIGPIAVIALLVGAFMWRRKKHQQEGLVKDTLVQESEGAVGRKPAHSNMGRTNQYSPVPTNLPPGELSDGVVYAAQRNRLNEQHELPPGGRIENAADRTVVNEKHEMP</sequence>
<comment type="caution">
    <text evidence="1">The sequence shown here is derived from an EMBL/GenBank/DDBJ whole genome shotgun (WGS) entry which is preliminary data.</text>
</comment>
<protein>
    <submittedName>
        <fullName evidence="1">Uncharacterized protein</fullName>
    </submittedName>
</protein>